<comment type="similarity">
    <text evidence="1">Belongs to the GST superfamily.</text>
</comment>
<dbReference type="GO" id="GO:0016740">
    <property type="term" value="F:transferase activity"/>
    <property type="evidence" value="ECO:0007669"/>
    <property type="project" value="UniProtKB-KW"/>
</dbReference>
<dbReference type="InterPro" id="IPR010987">
    <property type="entry name" value="Glutathione-S-Trfase_C-like"/>
</dbReference>
<dbReference type="SFLD" id="SFLDS00019">
    <property type="entry name" value="Glutathione_Transferase_(cytos"/>
    <property type="match status" value="1"/>
</dbReference>
<evidence type="ECO:0000313" key="4">
    <source>
        <dbReference type="EMBL" id="KFE57942.1"/>
    </source>
</evidence>
<dbReference type="InterPro" id="IPR040079">
    <property type="entry name" value="Glutathione_S-Trfase"/>
</dbReference>
<dbReference type="InterPro" id="IPR004045">
    <property type="entry name" value="Glutathione_S-Trfase_N"/>
</dbReference>
<reference evidence="4 5" key="1">
    <citation type="submission" date="2014-07" db="EMBL/GenBank/DDBJ databases">
        <title>Draft Genome Sequences of Environmental Pseudomonas syringae strains.</title>
        <authorList>
            <person name="Baltrus D.A."/>
            <person name="Berge O."/>
            <person name="Morris C."/>
        </authorList>
    </citation>
    <scope>NUCLEOTIDE SEQUENCE [LARGE SCALE GENOMIC DNA]</scope>
    <source>
        <strain evidence="4 5">GAW0119</strain>
    </source>
</reference>
<dbReference type="InterPro" id="IPR036282">
    <property type="entry name" value="Glutathione-S-Trfase_C_sf"/>
</dbReference>
<accession>A0A085VR79</accession>
<organism evidence="4 5">
    <name type="scientific">Pseudomonas syringae</name>
    <dbReference type="NCBI Taxonomy" id="317"/>
    <lineage>
        <taxon>Bacteria</taxon>
        <taxon>Pseudomonadati</taxon>
        <taxon>Pseudomonadota</taxon>
        <taxon>Gammaproteobacteria</taxon>
        <taxon>Pseudomonadales</taxon>
        <taxon>Pseudomonadaceae</taxon>
        <taxon>Pseudomonas</taxon>
    </lineage>
</organism>
<dbReference type="SUPFAM" id="SSF52833">
    <property type="entry name" value="Thioredoxin-like"/>
    <property type="match status" value="1"/>
</dbReference>
<dbReference type="RefSeq" id="WP_032625145.1">
    <property type="nucleotide sequence ID" value="NZ_JPQU01000014.1"/>
</dbReference>
<comment type="caution">
    <text evidence="4">The sequence shown here is derived from an EMBL/GenBank/DDBJ whole genome shotgun (WGS) entry which is preliminary data.</text>
</comment>
<sequence>MSIKVYGDPGSGSLRRVTTVAAVLGVEIERMNVDLFMGESHTPEFLKLNPHGLTPVLQDGDTVIWEASAINLYLAEKTNSDLLGRTPLEKWEVLQWMFWSGEQWRIFSTLLFNEWAGAKFMGKPGNEAIVELAMSNIRNAAAVLDSRLATRAFIVGNALTLADIDIAAPFSQCERTGAPFEEFVHLVAWQQRLLDTVPAWAATRDEVELRMAGVLNDEG</sequence>
<dbReference type="PROSITE" id="PS50404">
    <property type="entry name" value="GST_NTER"/>
    <property type="match status" value="1"/>
</dbReference>
<dbReference type="Proteomes" id="UP000028631">
    <property type="component" value="Unassembled WGS sequence"/>
</dbReference>
<dbReference type="AlphaFoldDB" id="A0A085VR79"/>
<dbReference type="PROSITE" id="PS50405">
    <property type="entry name" value="GST_CTER"/>
    <property type="match status" value="1"/>
</dbReference>
<evidence type="ECO:0000256" key="1">
    <source>
        <dbReference type="RuleBase" id="RU003494"/>
    </source>
</evidence>
<protein>
    <submittedName>
        <fullName evidence="4">Glutathione S-transferase</fullName>
    </submittedName>
</protein>
<dbReference type="SUPFAM" id="SSF47616">
    <property type="entry name" value="GST C-terminal domain-like"/>
    <property type="match status" value="1"/>
</dbReference>
<dbReference type="EMBL" id="JPQU01000014">
    <property type="protein sequence ID" value="KFE57942.1"/>
    <property type="molecule type" value="Genomic_DNA"/>
</dbReference>
<dbReference type="Pfam" id="PF00043">
    <property type="entry name" value="GST_C"/>
    <property type="match status" value="1"/>
</dbReference>
<gene>
    <name evidence="4" type="ORF">IV01_01085</name>
</gene>
<evidence type="ECO:0000313" key="5">
    <source>
        <dbReference type="Proteomes" id="UP000028631"/>
    </source>
</evidence>
<dbReference type="Gene3D" id="3.40.30.10">
    <property type="entry name" value="Glutaredoxin"/>
    <property type="match status" value="1"/>
</dbReference>
<feature type="domain" description="GST N-terminal" evidence="2">
    <location>
        <begin position="1"/>
        <end position="82"/>
    </location>
</feature>
<proteinExistence type="inferred from homology"/>
<feature type="domain" description="GST C-terminal" evidence="3">
    <location>
        <begin position="86"/>
        <end position="215"/>
    </location>
</feature>
<dbReference type="SFLD" id="SFLDG00358">
    <property type="entry name" value="Main_(cytGST)"/>
    <property type="match status" value="1"/>
</dbReference>
<dbReference type="PANTHER" id="PTHR44051:SF8">
    <property type="entry name" value="GLUTATHIONE S-TRANSFERASE GSTA"/>
    <property type="match status" value="1"/>
</dbReference>
<dbReference type="OrthoDB" id="5740960at2"/>
<dbReference type="Pfam" id="PF02798">
    <property type="entry name" value="GST_N"/>
    <property type="match status" value="1"/>
</dbReference>
<evidence type="ECO:0000259" key="2">
    <source>
        <dbReference type="PROSITE" id="PS50404"/>
    </source>
</evidence>
<keyword evidence="5" id="KW-1185">Reference proteome</keyword>
<keyword evidence="4" id="KW-0808">Transferase</keyword>
<dbReference type="InterPro" id="IPR004046">
    <property type="entry name" value="GST_C"/>
</dbReference>
<dbReference type="PANTHER" id="PTHR44051">
    <property type="entry name" value="GLUTATHIONE S-TRANSFERASE-RELATED"/>
    <property type="match status" value="1"/>
</dbReference>
<evidence type="ECO:0000259" key="3">
    <source>
        <dbReference type="PROSITE" id="PS50405"/>
    </source>
</evidence>
<name>A0A085VR79_PSESX</name>
<dbReference type="PATRIC" id="fig|317.175.peg.230"/>
<dbReference type="Gene3D" id="1.20.1050.10">
    <property type="match status" value="1"/>
</dbReference>
<dbReference type="InterPro" id="IPR036249">
    <property type="entry name" value="Thioredoxin-like_sf"/>
</dbReference>